<dbReference type="KEGG" id="lch:Lcho_0946"/>
<dbReference type="PANTHER" id="PTHR43606:SF2">
    <property type="entry name" value="ALKALINE PHOSPHATASE FAMILY PROTEIN (AFU_ORTHOLOGUE AFUA_5G03860)"/>
    <property type="match status" value="1"/>
</dbReference>
<name>B1Y2K2_LEPCP</name>
<dbReference type="Proteomes" id="UP000001693">
    <property type="component" value="Chromosome"/>
</dbReference>
<evidence type="ECO:0000313" key="3">
    <source>
        <dbReference type="EMBL" id="ACB33218.1"/>
    </source>
</evidence>
<evidence type="ECO:0000259" key="1">
    <source>
        <dbReference type="Pfam" id="PF09423"/>
    </source>
</evidence>
<dbReference type="InterPro" id="IPR032093">
    <property type="entry name" value="PhoD_N"/>
</dbReference>
<dbReference type="HOGENOM" id="CLU_015982_2_1_4"/>
<keyword evidence="4" id="KW-1185">Reference proteome</keyword>
<dbReference type="EC" id="3.1.3.1" evidence="3"/>
<dbReference type="eggNOG" id="COG3540">
    <property type="taxonomic scope" value="Bacteria"/>
</dbReference>
<accession>B1Y2K2</accession>
<dbReference type="InterPro" id="IPR038607">
    <property type="entry name" value="PhoD-like_sf"/>
</dbReference>
<reference evidence="3 4" key="1">
    <citation type="submission" date="2008-03" db="EMBL/GenBank/DDBJ databases">
        <title>Complete sequence of Leptothrix cholodnii SP-6.</title>
        <authorList>
            <consortium name="US DOE Joint Genome Institute"/>
            <person name="Copeland A."/>
            <person name="Lucas S."/>
            <person name="Lapidus A."/>
            <person name="Glavina del Rio T."/>
            <person name="Dalin E."/>
            <person name="Tice H."/>
            <person name="Bruce D."/>
            <person name="Goodwin L."/>
            <person name="Pitluck S."/>
            <person name="Chertkov O."/>
            <person name="Brettin T."/>
            <person name="Detter J.C."/>
            <person name="Han C."/>
            <person name="Kuske C.R."/>
            <person name="Schmutz J."/>
            <person name="Larimer F."/>
            <person name="Land M."/>
            <person name="Hauser L."/>
            <person name="Kyrpides N."/>
            <person name="Lykidis A."/>
            <person name="Emerson D."/>
            <person name="Richardson P."/>
        </authorList>
    </citation>
    <scope>NUCLEOTIDE SEQUENCE [LARGE SCALE GENOMIC DNA]</scope>
    <source>
        <strain evidence="4">ATCC 51168 / LMG 8142 / SP-6</strain>
    </source>
</reference>
<dbReference type="Pfam" id="PF09423">
    <property type="entry name" value="PhoD"/>
    <property type="match status" value="1"/>
</dbReference>
<dbReference type="Gene3D" id="3.60.21.70">
    <property type="entry name" value="PhoD-like phosphatase"/>
    <property type="match status" value="1"/>
</dbReference>
<protein>
    <submittedName>
        <fullName evidence="3">Alkaline phosphatase</fullName>
        <ecNumber evidence="3">3.1.3.1</ecNumber>
    </submittedName>
</protein>
<dbReference type="STRING" id="395495.Lcho_0946"/>
<dbReference type="AlphaFoldDB" id="B1Y2K2"/>
<gene>
    <name evidence="3" type="ordered locus">Lcho_0946</name>
</gene>
<dbReference type="InterPro" id="IPR052900">
    <property type="entry name" value="Phospholipid_Metab_Enz"/>
</dbReference>
<sequence length="525" mass="58275" precursor="true">MLISRRDAVRRLSGTALLLAAGRLRSSESPSQMRLPSTPPRFDRYPFTLGIASGQPRPDSVVLWTRLAPEPHADGGGMDPLPLPLRWEMAHDEAFTQPVRTGEVVALPSLAHSVRVQVDRLPPGRVFHYRFITGNAVSPIGRTRTAPPADSQPARLRLALASCQHYEQGRFTVHREIAASDLDLVLFVGDYVYDSSNPSFLRRPHEGPAPETLDQFRARHATYKLDHDLQAAHAAHPWILAWDDHEVRNDYAAALGTGELSAAEFVSIRAAAYQAYFEHLPLALDQFPGERGMRMHDRYTWGRLAELWTLDGRQHRSVQACNAADESGGHLRWHCDELADRHRTMLGPAQENWLHRGLAHSQRRWKLIGQATQMSASGLETLGRQLVHTDGWDGYASSRARLLQHLVDSGVQDVVALGGDVHRHVAANLRVRPNDERSAVVASEFVTTSLTTRGIPESWMSLIRSSNPDILHGRSDERGYALIELGNQSLHLTARATGFPVTESSLLHTQASYSVESGRAGPRPA</sequence>
<dbReference type="SUPFAM" id="SSF56300">
    <property type="entry name" value="Metallo-dependent phosphatases"/>
    <property type="match status" value="1"/>
</dbReference>
<dbReference type="OrthoDB" id="327733at2"/>
<dbReference type="GO" id="GO:0004035">
    <property type="term" value="F:alkaline phosphatase activity"/>
    <property type="evidence" value="ECO:0007669"/>
    <property type="project" value="UniProtKB-EC"/>
</dbReference>
<evidence type="ECO:0000259" key="2">
    <source>
        <dbReference type="Pfam" id="PF16655"/>
    </source>
</evidence>
<dbReference type="Pfam" id="PF16655">
    <property type="entry name" value="PhoD_N"/>
    <property type="match status" value="1"/>
</dbReference>
<feature type="domain" description="PhoD-like phosphatase metallophosphatase" evidence="1">
    <location>
        <begin position="158"/>
        <end position="491"/>
    </location>
</feature>
<dbReference type="EMBL" id="CP001013">
    <property type="protein sequence ID" value="ACB33218.1"/>
    <property type="molecule type" value="Genomic_DNA"/>
</dbReference>
<dbReference type="CDD" id="cd07389">
    <property type="entry name" value="MPP_PhoD"/>
    <property type="match status" value="1"/>
</dbReference>
<keyword evidence="3" id="KW-0378">Hydrolase</keyword>
<dbReference type="InterPro" id="IPR018946">
    <property type="entry name" value="PhoD-like_MPP"/>
</dbReference>
<proteinExistence type="predicted"/>
<evidence type="ECO:0000313" key="4">
    <source>
        <dbReference type="Proteomes" id="UP000001693"/>
    </source>
</evidence>
<feature type="domain" description="Phospholipase D N-terminal" evidence="2">
    <location>
        <begin position="49"/>
        <end position="145"/>
    </location>
</feature>
<dbReference type="Gene3D" id="2.60.40.380">
    <property type="entry name" value="Purple acid phosphatase-like, N-terminal"/>
    <property type="match status" value="1"/>
</dbReference>
<dbReference type="InterPro" id="IPR029052">
    <property type="entry name" value="Metallo-depent_PP-like"/>
</dbReference>
<organism evidence="3 4">
    <name type="scientific">Leptothrix cholodnii (strain ATCC 51168 / LMG 8142 / SP-6)</name>
    <name type="common">Leptothrix discophora (strain SP-6)</name>
    <dbReference type="NCBI Taxonomy" id="395495"/>
    <lineage>
        <taxon>Bacteria</taxon>
        <taxon>Pseudomonadati</taxon>
        <taxon>Pseudomonadota</taxon>
        <taxon>Betaproteobacteria</taxon>
        <taxon>Burkholderiales</taxon>
        <taxon>Sphaerotilaceae</taxon>
        <taxon>Leptothrix</taxon>
    </lineage>
</organism>
<dbReference type="PANTHER" id="PTHR43606">
    <property type="entry name" value="PHOSPHATASE, PUTATIVE (AFU_ORTHOLOGUE AFUA_6G08710)-RELATED"/>
    <property type="match status" value="1"/>
</dbReference>